<dbReference type="Pfam" id="PF13796">
    <property type="entry name" value="Sensor"/>
    <property type="match status" value="1"/>
</dbReference>
<feature type="transmembrane region" description="Helical" evidence="1">
    <location>
        <begin position="111"/>
        <end position="144"/>
    </location>
</feature>
<sequence length="224" mass="24574">MTNPTAASRFARPGGRLDILATSVFLLPIAVFGTAVFSAVVTGLSLTTLWIGFPLSMALIYFTRHLADLHRLWFGTRFGVRISRPYRELPEGHFRRFFALLSDPQTWRDQAWLLINATVGVAILSTIVAIFAAGIGALSLGLWWGWLPDGAEFNALGIPGFMNVHDSSSALAFGIPAGVTYLAIWWITAPLLMKAHTHLAQALLGDRRPRLAQRVDHLAEVLAN</sequence>
<reference evidence="3 4" key="1">
    <citation type="submission" date="2020-08" db="EMBL/GenBank/DDBJ databases">
        <title>Genomic Encyclopedia of Type Strains, Phase IV (KMG-IV): sequencing the most valuable type-strain genomes for metagenomic binning, comparative biology and taxonomic classification.</title>
        <authorList>
            <person name="Goeker M."/>
        </authorList>
    </citation>
    <scope>NUCLEOTIDE SEQUENCE [LARGE SCALE GENOMIC DNA]</scope>
    <source>
        <strain evidence="3 4">YIM 65646</strain>
    </source>
</reference>
<dbReference type="EMBL" id="JACHGT010000016">
    <property type="protein sequence ID" value="MBB6038361.1"/>
    <property type="molecule type" value="Genomic_DNA"/>
</dbReference>
<gene>
    <name evidence="3" type="ORF">HNR73_006244</name>
</gene>
<accession>A0A841FM12</accession>
<dbReference type="Proteomes" id="UP000548476">
    <property type="component" value="Unassembled WGS sequence"/>
</dbReference>
<proteinExistence type="predicted"/>
<dbReference type="RefSeq" id="WP_184791159.1">
    <property type="nucleotide sequence ID" value="NZ_BONT01000009.1"/>
</dbReference>
<name>A0A841FM12_9ACTN</name>
<feature type="domain" description="Putative sensor" evidence="2">
    <location>
        <begin position="27"/>
        <end position="204"/>
    </location>
</feature>
<evidence type="ECO:0000259" key="2">
    <source>
        <dbReference type="Pfam" id="PF13796"/>
    </source>
</evidence>
<evidence type="ECO:0000256" key="1">
    <source>
        <dbReference type="SAM" id="Phobius"/>
    </source>
</evidence>
<evidence type="ECO:0000313" key="3">
    <source>
        <dbReference type="EMBL" id="MBB6038361.1"/>
    </source>
</evidence>
<dbReference type="InterPro" id="IPR025828">
    <property type="entry name" value="Put_sensor_dom"/>
</dbReference>
<dbReference type="AlphaFoldDB" id="A0A841FM12"/>
<evidence type="ECO:0000313" key="4">
    <source>
        <dbReference type="Proteomes" id="UP000548476"/>
    </source>
</evidence>
<keyword evidence="4" id="KW-1185">Reference proteome</keyword>
<organism evidence="3 4">
    <name type="scientific">Phytomonospora endophytica</name>
    <dbReference type="NCBI Taxonomy" id="714109"/>
    <lineage>
        <taxon>Bacteria</taxon>
        <taxon>Bacillati</taxon>
        <taxon>Actinomycetota</taxon>
        <taxon>Actinomycetes</taxon>
        <taxon>Micromonosporales</taxon>
        <taxon>Micromonosporaceae</taxon>
        <taxon>Phytomonospora</taxon>
    </lineage>
</organism>
<feature type="transmembrane region" description="Helical" evidence="1">
    <location>
        <begin position="19"/>
        <end position="41"/>
    </location>
</feature>
<protein>
    <recommendedName>
        <fullName evidence="2">Putative sensor domain-containing protein</fullName>
    </recommendedName>
</protein>
<feature type="transmembrane region" description="Helical" evidence="1">
    <location>
        <begin position="170"/>
        <end position="193"/>
    </location>
</feature>
<keyword evidence="1" id="KW-1133">Transmembrane helix</keyword>
<feature type="transmembrane region" description="Helical" evidence="1">
    <location>
        <begin position="47"/>
        <end position="67"/>
    </location>
</feature>
<comment type="caution">
    <text evidence="3">The sequence shown here is derived from an EMBL/GenBank/DDBJ whole genome shotgun (WGS) entry which is preliminary data.</text>
</comment>
<keyword evidence="1" id="KW-0812">Transmembrane</keyword>
<keyword evidence="1" id="KW-0472">Membrane</keyword>